<reference evidence="2 3" key="1">
    <citation type="submission" date="2013-03" db="EMBL/GenBank/DDBJ databases">
        <authorList>
            <person name="Warren W."/>
            <person name="Wilson R.K."/>
        </authorList>
    </citation>
    <scope>NUCLEOTIDE SEQUENCE</scope>
</reference>
<dbReference type="GeneTree" id="ENSGT00980000202383"/>
<name>A0A7N9CMF6_MACFA</name>
<sequence length="250" mass="27187">LIRRRGWIQTQFVSGPGEDKEPRAANCGRQDPSCPPGDLRGPSCHTYPDFADLALVDGDVGAQGSHSDDSHVGHSRVAPVLVLGGDGEGRQALGVDPRAASCCQHIVTGALEVKRPAVEGVVVWVAPQPARGLIVGHAHALATLLLARLLWPACHTVARVWGQKREDLERLPIVKDGRCLHIYPSLCQGSEGYRRQDQIPESSCRGPRSYSLLLYLVLFCWFFEMESFSVTQAGEQWCNLGSLQPLPPGL</sequence>
<reference evidence="2" key="2">
    <citation type="submission" date="2025-08" db="UniProtKB">
        <authorList>
            <consortium name="Ensembl"/>
        </authorList>
    </citation>
    <scope>IDENTIFICATION</scope>
</reference>
<dbReference type="Proteomes" id="UP000233100">
    <property type="component" value="Chromosome 19"/>
</dbReference>
<evidence type="ECO:0000313" key="3">
    <source>
        <dbReference type="Proteomes" id="UP000233100"/>
    </source>
</evidence>
<protein>
    <submittedName>
        <fullName evidence="2">Uncharacterized protein</fullName>
    </submittedName>
</protein>
<evidence type="ECO:0000256" key="1">
    <source>
        <dbReference type="SAM" id="MobiDB-lite"/>
    </source>
</evidence>
<dbReference type="Ensembl" id="ENSMFAT00000083163.1">
    <property type="protein sequence ID" value="ENSMFAP00000052316.1"/>
    <property type="gene ID" value="ENSMFAG00000058224.1"/>
</dbReference>
<feature type="region of interest" description="Disordered" evidence="1">
    <location>
        <begin position="13"/>
        <end position="40"/>
    </location>
</feature>
<accession>A0A7N9CMF6</accession>
<evidence type="ECO:0000313" key="2">
    <source>
        <dbReference type="Ensembl" id="ENSMFAP00000052316.1"/>
    </source>
</evidence>
<reference evidence="2" key="3">
    <citation type="submission" date="2025-09" db="UniProtKB">
        <authorList>
            <consortium name="Ensembl"/>
        </authorList>
    </citation>
    <scope>IDENTIFICATION</scope>
</reference>
<dbReference type="AlphaFoldDB" id="A0A7N9CMF6"/>
<organism evidence="2 3">
    <name type="scientific">Macaca fascicularis</name>
    <name type="common">Crab-eating macaque</name>
    <name type="synonym">Cynomolgus monkey</name>
    <dbReference type="NCBI Taxonomy" id="9541"/>
    <lineage>
        <taxon>Eukaryota</taxon>
        <taxon>Metazoa</taxon>
        <taxon>Chordata</taxon>
        <taxon>Craniata</taxon>
        <taxon>Vertebrata</taxon>
        <taxon>Euteleostomi</taxon>
        <taxon>Mammalia</taxon>
        <taxon>Eutheria</taxon>
        <taxon>Euarchontoglires</taxon>
        <taxon>Primates</taxon>
        <taxon>Haplorrhini</taxon>
        <taxon>Catarrhini</taxon>
        <taxon>Cercopithecidae</taxon>
        <taxon>Cercopithecinae</taxon>
        <taxon>Macaca</taxon>
    </lineage>
</organism>
<proteinExistence type="predicted"/>
<keyword evidence="3" id="KW-1185">Reference proteome</keyword>